<dbReference type="OrthoDB" id="3884299at2759"/>
<proteinExistence type="predicted"/>
<evidence type="ECO:0000313" key="2">
    <source>
        <dbReference type="Proteomes" id="UP000660729"/>
    </source>
</evidence>
<name>A0A8H6RKS8_9PEZI</name>
<reference evidence="1" key="1">
    <citation type="submission" date="2020-04" db="EMBL/GenBank/DDBJ databases">
        <title>Draft genome resource of the tomato pathogen Pseudocercospora fuligena.</title>
        <authorList>
            <person name="Zaccaron A."/>
        </authorList>
    </citation>
    <scope>NUCLEOTIDE SEQUENCE</scope>
    <source>
        <strain evidence="1">PF001</strain>
    </source>
</reference>
<comment type="caution">
    <text evidence="1">The sequence shown here is derived from an EMBL/GenBank/DDBJ whole genome shotgun (WGS) entry which is preliminary data.</text>
</comment>
<organism evidence="1 2">
    <name type="scientific">Pseudocercospora fuligena</name>
    <dbReference type="NCBI Taxonomy" id="685502"/>
    <lineage>
        <taxon>Eukaryota</taxon>
        <taxon>Fungi</taxon>
        <taxon>Dikarya</taxon>
        <taxon>Ascomycota</taxon>
        <taxon>Pezizomycotina</taxon>
        <taxon>Dothideomycetes</taxon>
        <taxon>Dothideomycetidae</taxon>
        <taxon>Mycosphaerellales</taxon>
        <taxon>Mycosphaerellaceae</taxon>
        <taxon>Pseudocercospora</taxon>
    </lineage>
</organism>
<gene>
    <name evidence="1" type="ORF">HII31_04488</name>
</gene>
<protein>
    <submittedName>
        <fullName evidence="1">Uncharacterized protein</fullName>
    </submittedName>
</protein>
<keyword evidence="2" id="KW-1185">Reference proteome</keyword>
<sequence length="340" mass="38661">MPSPRQDLDQIPQPDLRNAIDPMFHAFLAKQQNPEPILLALQLASRLSEAAFPVFHAIITQASMLKHQESEQGKSGKSLLSYPEPLLTLTRAQRNMVGGFLLFYIVANLDIVSSDEVKGSTKGMSTAEGLFEDRGTVPFRCEIAINKFNLDRLRDAYDINDLPLYLWLSLRLATVLVHELTHCVIYAAKRSEVGLSGYTYFPERSADEGFLGSAKCSEIGLELEKRLFDGLLEPLPKLGSMVYHFAGRPSFIEGPLYVHDWPNPDHMRGYEGAALPNTVREGYSIPESYEIWPVDFDHLAKLFQEDFWEGFERMSREQEIEDPLILLRFPMEKKRSISSY</sequence>
<evidence type="ECO:0000313" key="1">
    <source>
        <dbReference type="EMBL" id="KAF7194251.1"/>
    </source>
</evidence>
<dbReference type="EMBL" id="JABCIY010000063">
    <property type="protein sequence ID" value="KAF7194251.1"/>
    <property type="molecule type" value="Genomic_DNA"/>
</dbReference>
<accession>A0A8H6RKS8</accession>
<dbReference type="AlphaFoldDB" id="A0A8H6RKS8"/>
<dbReference type="Proteomes" id="UP000660729">
    <property type="component" value="Unassembled WGS sequence"/>
</dbReference>